<dbReference type="EMBL" id="KV417524">
    <property type="protein sequence ID" value="KZP24837.1"/>
    <property type="molecule type" value="Genomic_DNA"/>
</dbReference>
<name>A0A166NBG7_9AGAM</name>
<accession>A0A166NBG7</accession>
<dbReference type="OrthoDB" id="1861185at2759"/>
<gene>
    <name evidence="2" type="ORF">FIBSPDRAFT_909770</name>
</gene>
<dbReference type="AlphaFoldDB" id="A0A166NBG7"/>
<dbReference type="PANTHER" id="PTHR46487:SF1">
    <property type="entry name" value="DNA REPAIR PROTEIN XRCC3"/>
    <property type="match status" value="1"/>
</dbReference>
<dbReference type="Proteomes" id="UP000076532">
    <property type="component" value="Unassembled WGS sequence"/>
</dbReference>
<proteinExistence type="predicted"/>
<feature type="region of interest" description="Disordered" evidence="1">
    <location>
        <begin position="1"/>
        <end position="22"/>
    </location>
</feature>
<dbReference type="GO" id="GO:0000400">
    <property type="term" value="F:four-way junction DNA binding"/>
    <property type="evidence" value="ECO:0007669"/>
    <property type="project" value="TreeGrafter"/>
</dbReference>
<dbReference type="GO" id="GO:0000722">
    <property type="term" value="P:telomere maintenance via recombination"/>
    <property type="evidence" value="ECO:0007669"/>
    <property type="project" value="TreeGrafter"/>
</dbReference>
<sequence length="353" mass="38966">MPASHDAWPKDSPKPKRSRRAIPLSMPHWEGVSEQALCGKWPVREIARARPLFAACDLGNIQTIPTNNIPLLIHVLTTLLPKLIKEHSRPPARPVKLLVIDALAELFHLSDKTTTQTLVERSRKIYEISSLLHNLASQHHIAILVLNEVGDAFDRGNPSSATAELVYSNQSRFFNRGDSVPGESGKEASLGLVWANQVNVRIMLTRTGRRRHLEDVRVVGNKVQKIVAQDFSSPTEGQDDVATLIRRLNIIFSAVAPPRSLDYIVTVEETRRAQAQAAPVLYPATIALDDPPSQPVSSQVAPLDVGSAEDVLDAETEEPLPVDEWDSYWDQEEMAEGVYNNADVDNLLTGALA</sequence>
<keyword evidence="3" id="KW-1185">Reference proteome</keyword>
<organism evidence="2 3">
    <name type="scientific">Athelia psychrophila</name>
    <dbReference type="NCBI Taxonomy" id="1759441"/>
    <lineage>
        <taxon>Eukaryota</taxon>
        <taxon>Fungi</taxon>
        <taxon>Dikarya</taxon>
        <taxon>Basidiomycota</taxon>
        <taxon>Agaricomycotina</taxon>
        <taxon>Agaricomycetes</taxon>
        <taxon>Agaricomycetidae</taxon>
        <taxon>Atheliales</taxon>
        <taxon>Atheliaceae</taxon>
        <taxon>Athelia</taxon>
    </lineage>
</organism>
<dbReference type="GO" id="GO:0071140">
    <property type="term" value="P:resolution of mitotic recombination intermediates"/>
    <property type="evidence" value="ECO:0007669"/>
    <property type="project" value="TreeGrafter"/>
</dbReference>
<dbReference type="GO" id="GO:0045003">
    <property type="term" value="P:double-strand break repair via synthesis-dependent strand annealing"/>
    <property type="evidence" value="ECO:0007669"/>
    <property type="project" value="TreeGrafter"/>
</dbReference>
<dbReference type="SUPFAM" id="SSF52540">
    <property type="entry name" value="P-loop containing nucleoside triphosphate hydrolases"/>
    <property type="match status" value="1"/>
</dbReference>
<protein>
    <submittedName>
        <fullName evidence="2">Uncharacterized protein</fullName>
    </submittedName>
</protein>
<dbReference type="PANTHER" id="PTHR46487">
    <property type="entry name" value="DNA REPAIR PROTEIN XRCC3"/>
    <property type="match status" value="1"/>
</dbReference>
<dbReference type="GO" id="GO:0033065">
    <property type="term" value="C:Rad51C-XRCC3 complex"/>
    <property type="evidence" value="ECO:0007669"/>
    <property type="project" value="TreeGrafter"/>
</dbReference>
<dbReference type="STRING" id="436010.A0A166NBG7"/>
<evidence type="ECO:0000256" key="1">
    <source>
        <dbReference type="SAM" id="MobiDB-lite"/>
    </source>
</evidence>
<evidence type="ECO:0000313" key="2">
    <source>
        <dbReference type="EMBL" id="KZP24837.1"/>
    </source>
</evidence>
<dbReference type="Gene3D" id="3.40.50.300">
    <property type="entry name" value="P-loop containing nucleotide triphosphate hydrolases"/>
    <property type="match status" value="1"/>
</dbReference>
<dbReference type="GO" id="GO:0090656">
    <property type="term" value="P:t-circle formation"/>
    <property type="evidence" value="ECO:0007669"/>
    <property type="project" value="TreeGrafter"/>
</dbReference>
<reference evidence="2 3" key="1">
    <citation type="journal article" date="2016" name="Mol. Biol. Evol.">
        <title>Comparative Genomics of Early-Diverging Mushroom-Forming Fungi Provides Insights into the Origins of Lignocellulose Decay Capabilities.</title>
        <authorList>
            <person name="Nagy L.G."/>
            <person name="Riley R."/>
            <person name="Tritt A."/>
            <person name="Adam C."/>
            <person name="Daum C."/>
            <person name="Floudas D."/>
            <person name="Sun H."/>
            <person name="Yadav J.S."/>
            <person name="Pangilinan J."/>
            <person name="Larsson K.H."/>
            <person name="Matsuura K."/>
            <person name="Barry K."/>
            <person name="Labutti K."/>
            <person name="Kuo R."/>
            <person name="Ohm R.A."/>
            <person name="Bhattacharya S.S."/>
            <person name="Shirouzu T."/>
            <person name="Yoshinaga Y."/>
            <person name="Martin F.M."/>
            <person name="Grigoriev I.V."/>
            <person name="Hibbett D.S."/>
        </authorList>
    </citation>
    <scope>NUCLEOTIDE SEQUENCE [LARGE SCALE GENOMIC DNA]</scope>
    <source>
        <strain evidence="2 3">CBS 109695</strain>
    </source>
</reference>
<dbReference type="GO" id="GO:0005657">
    <property type="term" value="C:replication fork"/>
    <property type="evidence" value="ECO:0007669"/>
    <property type="project" value="TreeGrafter"/>
</dbReference>
<dbReference type="InterPro" id="IPR027417">
    <property type="entry name" value="P-loop_NTPase"/>
</dbReference>
<evidence type="ECO:0000313" key="3">
    <source>
        <dbReference type="Proteomes" id="UP000076532"/>
    </source>
</evidence>